<evidence type="ECO:0000256" key="2">
    <source>
        <dbReference type="ARBA" id="ARBA00010663"/>
    </source>
</evidence>
<keyword evidence="5" id="KW-0297">G-protein coupled receptor</keyword>
<keyword evidence="8" id="KW-0807">Transducer</keyword>
<evidence type="ECO:0000256" key="1">
    <source>
        <dbReference type="ARBA" id="ARBA00004141"/>
    </source>
</evidence>
<keyword evidence="7" id="KW-0675">Receptor</keyword>
<dbReference type="SUPFAM" id="SSF81321">
    <property type="entry name" value="Family A G protein-coupled receptor-like"/>
    <property type="match status" value="1"/>
</dbReference>
<feature type="transmembrane region" description="Helical" evidence="9">
    <location>
        <begin position="250"/>
        <end position="274"/>
    </location>
</feature>
<evidence type="ECO:0000313" key="12">
    <source>
        <dbReference type="RefSeq" id="XP_026753436.3"/>
    </source>
</evidence>
<dbReference type="KEGG" id="gmw:113513648"/>
<dbReference type="Proteomes" id="UP001652740">
    <property type="component" value="Unplaced"/>
</dbReference>
<dbReference type="PANTHER" id="PTHR24243:SF208">
    <property type="entry name" value="PYROKININ-1 RECEPTOR"/>
    <property type="match status" value="1"/>
</dbReference>
<dbReference type="InParanoid" id="A0A6J1WPH4"/>
<dbReference type="GO" id="GO:0016020">
    <property type="term" value="C:membrane"/>
    <property type="evidence" value="ECO:0007669"/>
    <property type="project" value="UniProtKB-SubCell"/>
</dbReference>
<feature type="transmembrane region" description="Helical" evidence="9">
    <location>
        <begin position="154"/>
        <end position="174"/>
    </location>
</feature>
<evidence type="ECO:0000259" key="10">
    <source>
        <dbReference type="PROSITE" id="PS50262"/>
    </source>
</evidence>
<accession>A0A6J1WPH4</accession>
<evidence type="ECO:0000313" key="11">
    <source>
        <dbReference type="Proteomes" id="UP001652740"/>
    </source>
</evidence>
<comment type="subcellular location">
    <subcellularLocation>
        <location evidence="1">Membrane</location>
        <topology evidence="1">Multi-pass membrane protein</topology>
    </subcellularLocation>
</comment>
<evidence type="ECO:0000256" key="6">
    <source>
        <dbReference type="ARBA" id="ARBA00023136"/>
    </source>
</evidence>
<evidence type="ECO:0000256" key="5">
    <source>
        <dbReference type="ARBA" id="ARBA00023040"/>
    </source>
</evidence>
<dbReference type="InterPro" id="IPR017452">
    <property type="entry name" value="GPCR_Rhodpsn_7TM"/>
</dbReference>
<organism evidence="11 12">
    <name type="scientific">Galleria mellonella</name>
    <name type="common">Greater wax moth</name>
    <dbReference type="NCBI Taxonomy" id="7137"/>
    <lineage>
        <taxon>Eukaryota</taxon>
        <taxon>Metazoa</taxon>
        <taxon>Ecdysozoa</taxon>
        <taxon>Arthropoda</taxon>
        <taxon>Hexapoda</taxon>
        <taxon>Insecta</taxon>
        <taxon>Pterygota</taxon>
        <taxon>Neoptera</taxon>
        <taxon>Endopterygota</taxon>
        <taxon>Lepidoptera</taxon>
        <taxon>Glossata</taxon>
        <taxon>Ditrysia</taxon>
        <taxon>Pyraloidea</taxon>
        <taxon>Pyralidae</taxon>
        <taxon>Galleriinae</taxon>
        <taxon>Galleria</taxon>
    </lineage>
</organism>
<evidence type="ECO:0000256" key="3">
    <source>
        <dbReference type="ARBA" id="ARBA00022692"/>
    </source>
</evidence>
<name>A0A6J1WPH4_GALME</name>
<protein>
    <submittedName>
        <fullName evidence="12">Neuromedin-U receptor 2-like</fullName>
    </submittedName>
</protein>
<keyword evidence="4 9" id="KW-1133">Transmembrane helix</keyword>
<dbReference type="Pfam" id="PF00001">
    <property type="entry name" value="7tm_1"/>
    <property type="match status" value="1"/>
</dbReference>
<reference evidence="12" key="1">
    <citation type="submission" date="2025-08" db="UniProtKB">
        <authorList>
            <consortium name="RefSeq"/>
        </authorList>
    </citation>
    <scope>IDENTIFICATION</scope>
    <source>
        <tissue evidence="12">Whole larvae</tissue>
    </source>
</reference>
<gene>
    <name evidence="12" type="primary">LOC113513648</name>
</gene>
<evidence type="ECO:0000256" key="7">
    <source>
        <dbReference type="ARBA" id="ARBA00023170"/>
    </source>
</evidence>
<sequence length="340" mass="39542">MTNITAHEDFDYQLWAQILKKSMTPESDVMHAVYAATLLIIFVVGVTGNLLTCTVIYLDRNMHTATNYYLFNLAISDFIVSFGILLEVNIIWYMPNFYYFQDYDLGNVVCKIHFFLVVALWNNGILIMTTLAIERYIAIWHPLLLKSTPVWRRCMKTIILIWTVAILETLPEVWTVNLINADKSPICFIIPTPFAKVINAVLGLVTFIIPLGIMTFVYSMIAFKVNVSQTSDSRDRIFNHRNNRSKVNKLIVALTLSFLVCWLPFFTLRVLIVMSNTQLLEWLAERWELWLSISSINNWFSIILNPLLFSLMSTKFRRALKTLWNTKIMRRTPVPHRVTL</sequence>
<feature type="transmembrane region" description="Helical" evidence="9">
    <location>
        <begin position="112"/>
        <end position="133"/>
    </location>
</feature>
<dbReference type="PROSITE" id="PS50262">
    <property type="entry name" value="G_PROTEIN_RECEP_F1_2"/>
    <property type="match status" value="1"/>
</dbReference>
<evidence type="ECO:0000256" key="8">
    <source>
        <dbReference type="ARBA" id="ARBA00023224"/>
    </source>
</evidence>
<feature type="transmembrane region" description="Helical" evidence="9">
    <location>
        <begin position="32"/>
        <end position="58"/>
    </location>
</feature>
<dbReference type="InterPro" id="IPR000276">
    <property type="entry name" value="GPCR_Rhodpsn"/>
</dbReference>
<feature type="domain" description="G-protein coupled receptors family 1 profile" evidence="10">
    <location>
        <begin position="48"/>
        <end position="309"/>
    </location>
</feature>
<feature type="transmembrane region" description="Helical" evidence="9">
    <location>
        <begin position="289"/>
        <end position="311"/>
    </location>
</feature>
<feature type="transmembrane region" description="Helical" evidence="9">
    <location>
        <begin position="70"/>
        <end position="92"/>
    </location>
</feature>
<dbReference type="PANTHER" id="PTHR24243">
    <property type="entry name" value="G-PROTEIN COUPLED RECEPTOR"/>
    <property type="match status" value="1"/>
</dbReference>
<feature type="transmembrane region" description="Helical" evidence="9">
    <location>
        <begin position="194"/>
        <end position="218"/>
    </location>
</feature>
<evidence type="ECO:0000256" key="9">
    <source>
        <dbReference type="SAM" id="Phobius"/>
    </source>
</evidence>
<keyword evidence="11" id="KW-1185">Reference proteome</keyword>
<dbReference type="GO" id="GO:0004930">
    <property type="term" value="F:G protein-coupled receptor activity"/>
    <property type="evidence" value="ECO:0007669"/>
    <property type="project" value="UniProtKB-KW"/>
</dbReference>
<comment type="similarity">
    <text evidence="2">Belongs to the G-protein coupled receptor 1 family.</text>
</comment>
<dbReference type="Gene3D" id="1.20.1070.10">
    <property type="entry name" value="Rhodopsin 7-helix transmembrane proteins"/>
    <property type="match status" value="1"/>
</dbReference>
<keyword evidence="3 9" id="KW-0812">Transmembrane</keyword>
<dbReference type="GeneID" id="113513648"/>
<dbReference type="RefSeq" id="XP_026753436.3">
    <property type="nucleotide sequence ID" value="XM_026897635.3"/>
</dbReference>
<proteinExistence type="inferred from homology"/>
<dbReference type="PRINTS" id="PR00237">
    <property type="entry name" value="GPCRRHODOPSN"/>
</dbReference>
<keyword evidence="6 9" id="KW-0472">Membrane</keyword>
<dbReference type="AlphaFoldDB" id="A0A6J1WPH4"/>
<evidence type="ECO:0000256" key="4">
    <source>
        <dbReference type="ARBA" id="ARBA00022989"/>
    </source>
</evidence>